<dbReference type="AlphaFoldDB" id="A0A1C8CJD7"/>
<dbReference type="InterPro" id="IPR035908">
    <property type="entry name" value="F0_ATP_A_sf"/>
</dbReference>
<evidence type="ECO:0000313" key="12">
    <source>
        <dbReference type="EMBL" id="AKP19682.1"/>
    </source>
</evidence>
<evidence type="ECO:0000256" key="10">
    <source>
        <dbReference type="ARBA" id="ARBA00023310"/>
    </source>
</evidence>
<dbReference type="GO" id="GO:0045259">
    <property type="term" value="C:proton-transporting ATP synthase complex"/>
    <property type="evidence" value="ECO:0007669"/>
    <property type="project" value="UniProtKB-KW"/>
</dbReference>
<accession>A0A1C8CJD7</accession>
<feature type="transmembrane region" description="Helical" evidence="11">
    <location>
        <begin position="109"/>
        <end position="130"/>
    </location>
</feature>
<dbReference type="GO" id="GO:0015986">
    <property type="term" value="P:proton motive force-driven ATP synthesis"/>
    <property type="evidence" value="ECO:0007669"/>
    <property type="project" value="InterPro"/>
</dbReference>
<gene>
    <name evidence="12" type="primary">ATP6</name>
</gene>
<keyword evidence="12" id="KW-0496">Mitochondrion</keyword>
<evidence type="ECO:0000256" key="3">
    <source>
        <dbReference type="ARBA" id="ARBA00022448"/>
    </source>
</evidence>
<dbReference type="SUPFAM" id="SSF81336">
    <property type="entry name" value="F1F0 ATP synthase subunit A"/>
    <property type="match status" value="1"/>
</dbReference>
<keyword evidence="7 11" id="KW-1133">Transmembrane helix</keyword>
<feature type="transmembrane region" description="Helical" evidence="11">
    <location>
        <begin position="77"/>
        <end position="103"/>
    </location>
</feature>
<evidence type="ECO:0000256" key="8">
    <source>
        <dbReference type="ARBA" id="ARBA00023065"/>
    </source>
</evidence>
<comment type="similarity">
    <text evidence="2">Belongs to the ATPase A chain family.</text>
</comment>
<organism evidence="12">
    <name type="scientific">Gyrodactylus parvae</name>
    <dbReference type="NCBI Taxonomy" id="430758"/>
    <lineage>
        <taxon>Eukaryota</taxon>
        <taxon>Metazoa</taxon>
        <taxon>Spiralia</taxon>
        <taxon>Lophotrochozoa</taxon>
        <taxon>Platyhelminthes</taxon>
        <taxon>Monogenea</taxon>
        <taxon>Monopisthocotylea</taxon>
        <taxon>Gyrodactylidea</taxon>
        <taxon>Gyrodactylidae</taxon>
        <taxon>Gyrodactylus</taxon>
    </lineage>
</organism>
<evidence type="ECO:0000256" key="6">
    <source>
        <dbReference type="ARBA" id="ARBA00022781"/>
    </source>
</evidence>
<evidence type="ECO:0000256" key="1">
    <source>
        <dbReference type="ARBA" id="ARBA00004141"/>
    </source>
</evidence>
<keyword evidence="6" id="KW-0375">Hydrogen ion transport</keyword>
<dbReference type="EMBL" id="KP780992">
    <property type="protein sequence ID" value="AKP19682.1"/>
    <property type="molecule type" value="Genomic_DNA"/>
</dbReference>
<feature type="transmembrane region" description="Helical" evidence="11">
    <location>
        <begin position="21"/>
        <end position="40"/>
    </location>
</feature>
<evidence type="ECO:0000256" key="2">
    <source>
        <dbReference type="ARBA" id="ARBA00006810"/>
    </source>
</evidence>
<dbReference type="RefSeq" id="YP_009309695.1">
    <property type="nucleotide sequence ID" value="NC_031438.1"/>
</dbReference>
<keyword evidence="3" id="KW-0813">Transport</keyword>
<keyword evidence="4" id="KW-0138">CF(0)</keyword>
<dbReference type="PRINTS" id="PR00123">
    <property type="entry name" value="ATPASEA"/>
</dbReference>
<protein>
    <submittedName>
        <fullName evidence="12">ATP synthase F0 subunit 6</fullName>
    </submittedName>
</protein>
<feature type="transmembrane region" description="Helical" evidence="11">
    <location>
        <begin position="137"/>
        <end position="159"/>
    </location>
</feature>
<dbReference type="InterPro" id="IPR000568">
    <property type="entry name" value="ATP_synth_F0_asu"/>
</dbReference>
<keyword evidence="10" id="KW-0066">ATP synthesis</keyword>
<evidence type="ECO:0000256" key="4">
    <source>
        <dbReference type="ARBA" id="ARBA00022547"/>
    </source>
</evidence>
<sequence length="170" mass="19602">MIFNSSLNYLVSYIKNIINNKILSSLLLFVILFEFMTYRIPGVFDVHYFIVFLLIVLIPYFFSLFTSRIIHDWEEFFCSFTPVGAPIAIAPFVCIAEGISYLVRPLVLILRPFLNLTIGAFGALSLGGFISSSLNPLIFILFIFIFFYEIFVSLVHWFIVTNILIFSIDH</sequence>
<geneLocation type="mitochondrion" evidence="12"/>
<evidence type="ECO:0000256" key="5">
    <source>
        <dbReference type="ARBA" id="ARBA00022692"/>
    </source>
</evidence>
<evidence type="ECO:0000256" key="7">
    <source>
        <dbReference type="ARBA" id="ARBA00022989"/>
    </source>
</evidence>
<name>A0A1C8CJD7_9PLAT</name>
<evidence type="ECO:0000256" key="9">
    <source>
        <dbReference type="ARBA" id="ARBA00023136"/>
    </source>
</evidence>
<evidence type="ECO:0000256" key="11">
    <source>
        <dbReference type="SAM" id="Phobius"/>
    </source>
</evidence>
<keyword evidence="5 11" id="KW-0812">Transmembrane</keyword>
<proteinExistence type="inferred from homology"/>
<comment type="subcellular location">
    <subcellularLocation>
        <location evidence="1">Membrane</location>
        <topology evidence="1">Multi-pass membrane protein</topology>
    </subcellularLocation>
</comment>
<feature type="transmembrane region" description="Helical" evidence="11">
    <location>
        <begin position="46"/>
        <end position="65"/>
    </location>
</feature>
<dbReference type="GO" id="GO:0015078">
    <property type="term" value="F:proton transmembrane transporter activity"/>
    <property type="evidence" value="ECO:0007669"/>
    <property type="project" value="InterPro"/>
</dbReference>
<reference evidence="12" key="1">
    <citation type="journal article" date="2016" name="J. Fish Dis.">
        <title>Comparative analyses within Gyrodactylus (Platyhelminthes: Monogenea) mitochondrial genomes and conserved polymerase chain reaction primers for gyrodactylid mitochondrial DNA.</title>
        <authorList>
            <person name="Ye F."/>
            <person name="Easy R.H."/>
            <person name="King S.D."/>
            <person name="Cone D.K."/>
            <person name="You P."/>
        </authorList>
    </citation>
    <scope>NUCLEOTIDE SEQUENCE</scope>
</reference>
<dbReference type="CTD" id="4508"/>
<keyword evidence="9 11" id="KW-0472">Membrane</keyword>
<keyword evidence="8" id="KW-0406">Ion transport</keyword>
<dbReference type="GeneID" id="29294496"/>